<keyword evidence="2" id="KW-1185">Reference proteome</keyword>
<feature type="region of interest" description="Disordered" evidence="1">
    <location>
        <begin position="186"/>
        <end position="206"/>
    </location>
</feature>
<evidence type="ECO:0000256" key="1">
    <source>
        <dbReference type="SAM" id="MobiDB-lite"/>
    </source>
</evidence>
<name>A0A915E7F8_9BILA</name>
<dbReference type="AlphaFoldDB" id="A0A915E7F8"/>
<reference evidence="3" key="1">
    <citation type="submission" date="2022-11" db="UniProtKB">
        <authorList>
            <consortium name="WormBaseParasite"/>
        </authorList>
    </citation>
    <scope>IDENTIFICATION</scope>
</reference>
<dbReference type="Proteomes" id="UP000887574">
    <property type="component" value="Unplaced"/>
</dbReference>
<dbReference type="WBParaSite" id="jg315">
    <property type="protein sequence ID" value="jg315"/>
    <property type="gene ID" value="jg315"/>
</dbReference>
<evidence type="ECO:0000313" key="3">
    <source>
        <dbReference type="WBParaSite" id="jg315"/>
    </source>
</evidence>
<organism evidence="2 3">
    <name type="scientific">Ditylenchus dipsaci</name>
    <dbReference type="NCBI Taxonomy" id="166011"/>
    <lineage>
        <taxon>Eukaryota</taxon>
        <taxon>Metazoa</taxon>
        <taxon>Ecdysozoa</taxon>
        <taxon>Nematoda</taxon>
        <taxon>Chromadorea</taxon>
        <taxon>Rhabditida</taxon>
        <taxon>Tylenchina</taxon>
        <taxon>Tylenchomorpha</taxon>
        <taxon>Sphaerularioidea</taxon>
        <taxon>Anguinidae</taxon>
        <taxon>Anguininae</taxon>
        <taxon>Ditylenchus</taxon>
    </lineage>
</organism>
<sequence>MEHLKSISTVTDIHSMKFCCHLLPAVIENANVSRSANGMIHLFQEEVPVPFFVQPDAMDVDANDANEKDPVVEIDALFIQYYSSIIQLHWRQPSLYSGGASYLCSAGLKRKRGIKRRAPVSIFVPRVSSSLRQLGDHRCSPVASSDQQISSRQLQQPRFASQILQPEQEQFSLSMRREAPKFQLMQSGKFSSQTSQRMPSISRAQF</sequence>
<evidence type="ECO:0000313" key="2">
    <source>
        <dbReference type="Proteomes" id="UP000887574"/>
    </source>
</evidence>
<accession>A0A915E7F8</accession>
<proteinExistence type="predicted"/>
<protein>
    <submittedName>
        <fullName evidence="3">Uncharacterized protein</fullName>
    </submittedName>
</protein>